<evidence type="ECO:0000313" key="3">
    <source>
        <dbReference type="Proteomes" id="UP000198462"/>
    </source>
</evidence>
<reference evidence="3" key="1">
    <citation type="submission" date="2017-05" db="EMBL/GenBank/DDBJ databases">
        <authorList>
            <person name="Lin X."/>
        </authorList>
    </citation>
    <scope>NUCLEOTIDE SEQUENCE [LARGE SCALE GENOMIC DNA]</scope>
    <source>
        <strain evidence="3">JLT2012</strain>
    </source>
</reference>
<organism evidence="2 3">
    <name type="scientific">Pacificimonas flava</name>
    <dbReference type="NCBI Taxonomy" id="1234595"/>
    <lineage>
        <taxon>Bacteria</taxon>
        <taxon>Pseudomonadati</taxon>
        <taxon>Pseudomonadota</taxon>
        <taxon>Alphaproteobacteria</taxon>
        <taxon>Sphingomonadales</taxon>
        <taxon>Sphingosinicellaceae</taxon>
        <taxon>Pacificimonas</taxon>
    </lineage>
</organism>
<dbReference type="AlphaFoldDB" id="A0A219B599"/>
<feature type="coiled-coil region" evidence="1">
    <location>
        <begin position="61"/>
        <end position="119"/>
    </location>
</feature>
<keyword evidence="3" id="KW-1185">Reference proteome</keyword>
<keyword evidence="1" id="KW-0175">Coiled coil</keyword>
<proteinExistence type="predicted"/>
<evidence type="ECO:0008006" key="4">
    <source>
        <dbReference type="Google" id="ProtNLM"/>
    </source>
</evidence>
<evidence type="ECO:0000256" key="1">
    <source>
        <dbReference type="SAM" id="Coils"/>
    </source>
</evidence>
<dbReference type="InterPro" id="IPR053716">
    <property type="entry name" value="Flag_assembly_chemotaxis_eff"/>
</dbReference>
<accession>A0A219B599</accession>
<protein>
    <recommendedName>
        <fullName evidence="4">Flagellar FliJ protein</fullName>
    </recommendedName>
</protein>
<dbReference type="Proteomes" id="UP000198462">
    <property type="component" value="Unassembled WGS sequence"/>
</dbReference>
<comment type="caution">
    <text evidence="2">The sequence shown here is derived from an EMBL/GenBank/DDBJ whole genome shotgun (WGS) entry which is preliminary data.</text>
</comment>
<name>A0A219B599_9SPHN</name>
<dbReference type="Gene3D" id="1.10.287.1700">
    <property type="match status" value="1"/>
</dbReference>
<gene>
    <name evidence="2" type="ORF">B5C34_08865</name>
</gene>
<dbReference type="EMBL" id="NFZT01000001">
    <property type="protein sequence ID" value="OWV33562.1"/>
    <property type="molecule type" value="Genomic_DNA"/>
</dbReference>
<evidence type="ECO:0000313" key="2">
    <source>
        <dbReference type="EMBL" id="OWV33562.1"/>
    </source>
</evidence>
<sequence length="141" mass="16314">MTAPLAGLLRLQDRTVREIRGEVGDRLALIARLEMHQRKLADQARQSLPSGDVRLPCDAWRERLRAERARLSARRKELESELALLRESLTEHTAQKLAFEQVAERFALEERRREDLRQQTEIDDRAAMRPLPLPARAARGM</sequence>
<dbReference type="RefSeq" id="WP_088712335.1">
    <property type="nucleotide sequence ID" value="NZ_NFZT01000001.1"/>
</dbReference>